<name>A6K178_RAT</name>
<dbReference type="AlphaFoldDB" id="A6K178"/>
<organism evidence="1 2">
    <name type="scientific">Rattus norvegicus</name>
    <name type="common">Rat</name>
    <dbReference type="NCBI Taxonomy" id="10116"/>
    <lineage>
        <taxon>Eukaryota</taxon>
        <taxon>Metazoa</taxon>
        <taxon>Chordata</taxon>
        <taxon>Craniata</taxon>
        <taxon>Vertebrata</taxon>
        <taxon>Euteleostomi</taxon>
        <taxon>Mammalia</taxon>
        <taxon>Eutheria</taxon>
        <taxon>Euarchontoglires</taxon>
        <taxon>Glires</taxon>
        <taxon>Rodentia</taxon>
        <taxon>Myomorpha</taxon>
        <taxon>Muroidea</taxon>
        <taxon>Muridae</taxon>
        <taxon>Murinae</taxon>
        <taxon>Rattus</taxon>
    </lineage>
</organism>
<gene>
    <name evidence="1" type="ORF">rCG_42620</name>
</gene>
<sequence length="25" mass="3010">MGQRLILREYPQEGKLRCHPKVRNS</sequence>
<dbReference type="EMBL" id="CH474012">
    <property type="protein sequence ID" value="EDL89536.1"/>
    <property type="molecule type" value="Genomic_DNA"/>
</dbReference>
<evidence type="ECO:0000313" key="1">
    <source>
        <dbReference type="EMBL" id="EDL89536.1"/>
    </source>
</evidence>
<evidence type="ECO:0000313" key="2">
    <source>
        <dbReference type="Proteomes" id="UP000234681"/>
    </source>
</evidence>
<protein>
    <submittedName>
        <fullName evidence="1">RCG42620</fullName>
    </submittedName>
</protein>
<accession>A6K178</accession>
<proteinExistence type="predicted"/>
<dbReference type="Proteomes" id="UP000234681">
    <property type="component" value="Chromosome 12"/>
</dbReference>
<reference evidence="1 2" key="1">
    <citation type="submission" date="2005-07" db="EMBL/GenBank/DDBJ databases">
        <authorList>
            <person name="Mural R.J."/>
            <person name="Li P.W."/>
            <person name="Adams M.D."/>
            <person name="Amanatides P.G."/>
            <person name="Baden-Tillson H."/>
            <person name="Barnstead M."/>
            <person name="Chin S.H."/>
            <person name="Dew I."/>
            <person name="Evans C.A."/>
            <person name="Ferriera S."/>
            <person name="Flanigan M."/>
            <person name="Fosler C."/>
            <person name="Glodek A."/>
            <person name="Gu Z."/>
            <person name="Holt R.A."/>
            <person name="Jennings D."/>
            <person name="Kraft C.L."/>
            <person name="Lu F."/>
            <person name="Nguyen T."/>
            <person name="Nusskern D.R."/>
            <person name="Pfannkoch C.M."/>
            <person name="Sitter C."/>
            <person name="Sutton G.G."/>
            <person name="Venter J.C."/>
            <person name="Wang Z."/>
            <person name="Woodage T."/>
            <person name="Zheng X.H."/>
            <person name="Zhong F."/>
        </authorList>
    </citation>
    <scope>NUCLEOTIDE SEQUENCE [LARGE SCALE GENOMIC DNA]</scope>
    <source>
        <strain>BN</strain>
        <strain evidence="2">Sprague-Dawley</strain>
    </source>
</reference>